<comment type="subcellular location">
    <subcellularLocation>
        <location evidence="1">Membrane</location>
        <topology evidence="1">Single-pass type I membrane protein</topology>
    </subcellularLocation>
</comment>
<reference evidence="10 11" key="1">
    <citation type="submission" date="2020-09" db="EMBL/GenBank/DDBJ databases">
        <title>De no assembly of potato wild relative species, Solanum commersonii.</title>
        <authorList>
            <person name="Cho K."/>
        </authorList>
    </citation>
    <scope>NUCLEOTIDE SEQUENCE [LARGE SCALE GENOMIC DNA]</scope>
    <source>
        <strain evidence="10">LZ3.2</strain>
        <tissue evidence="10">Leaf</tissue>
    </source>
</reference>
<proteinExistence type="predicted"/>
<dbReference type="Pfam" id="PF08263">
    <property type="entry name" value="LRRNT_2"/>
    <property type="match status" value="2"/>
</dbReference>
<protein>
    <recommendedName>
        <fullName evidence="9">Leucine-rich repeat-containing N-terminal plant-type domain-containing protein</fullName>
    </recommendedName>
</protein>
<dbReference type="EMBL" id="JACXVP010000012">
    <property type="protein sequence ID" value="KAG5573976.1"/>
    <property type="molecule type" value="Genomic_DNA"/>
</dbReference>
<keyword evidence="3" id="KW-0812">Transmembrane</keyword>
<dbReference type="AlphaFoldDB" id="A0A9J5WG85"/>
<keyword evidence="5" id="KW-0677">Repeat</keyword>
<dbReference type="Gene3D" id="3.80.10.10">
    <property type="entry name" value="Ribonuclease Inhibitor"/>
    <property type="match status" value="1"/>
</dbReference>
<evidence type="ECO:0000256" key="6">
    <source>
        <dbReference type="ARBA" id="ARBA00022989"/>
    </source>
</evidence>
<dbReference type="Proteomes" id="UP000824120">
    <property type="component" value="Chromosome 12"/>
</dbReference>
<evidence type="ECO:0000256" key="1">
    <source>
        <dbReference type="ARBA" id="ARBA00004479"/>
    </source>
</evidence>
<name>A0A9J5WG85_SOLCO</name>
<evidence type="ECO:0000256" key="3">
    <source>
        <dbReference type="ARBA" id="ARBA00022692"/>
    </source>
</evidence>
<organism evidence="10 11">
    <name type="scientific">Solanum commersonii</name>
    <name type="common">Commerson's wild potato</name>
    <name type="synonym">Commerson's nightshade</name>
    <dbReference type="NCBI Taxonomy" id="4109"/>
    <lineage>
        <taxon>Eukaryota</taxon>
        <taxon>Viridiplantae</taxon>
        <taxon>Streptophyta</taxon>
        <taxon>Embryophyta</taxon>
        <taxon>Tracheophyta</taxon>
        <taxon>Spermatophyta</taxon>
        <taxon>Magnoliopsida</taxon>
        <taxon>eudicotyledons</taxon>
        <taxon>Gunneridae</taxon>
        <taxon>Pentapetalae</taxon>
        <taxon>asterids</taxon>
        <taxon>lamiids</taxon>
        <taxon>Solanales</taxon>
        <taxon>Solanaceae</taxon>
        <taxon>Solanoideae</taxon>
        <taxon>Solaneae</taxon>
        <taxon>Solanum</taxon>
    </lineage>
</organism>
<feature type="domain" description="Leucine-rich repeat-containing N-terminal plant-type" evidence="9">
    <location>
        <begin position="107"/>
        <end position="127"/>
    </location>
</feature>
<dbReference type="InterPro" id="IPR032675">
    <property type="entry name" value="LRR_dom_sf"/>
</dbReference>
<feature type="domain" description="Leucine-rich repeat-containing N-terminal plant-type" evidence="9">
    <location>
        <begin position="18"/>
        <end position="34"/>
    </location>
</feature>
<dbReference type="InterPro" id="IPR046956">
    <property type="entry name" value="RLP23-like"/>
</dbReference>
<sequence length="141" mass="16464">SSSIYGYYDKQSYPKTVSWNMSRDCCLWEGVKCDETSGQCGWKRVIFDSIVPATEVTFNHMPPRLITFTPSHRHQSRLIFHELSLDKIHDRSNHKHSMRDLPKKSYPKTLSWNMIRDYCLWDGVKCDKTSGQVIELDISCS</sequence>
<keyword evidence="8" id="KW-0325">Glycoprotein</keyword>
<keyword evidence="2" id="KW-0433">Leucine-rich repeat</keyword>
<dbReference type="InterPro" id="IPR013210">
    <property type="entry name" value="LRR_N_plant-typ"/>
</dbReference>
<evidence type="ECO:0000313" key="10">
    <source>
        <dbReference type="EMBL" id="KAG5573976.1"/>
    </source>
</evidence>
<dbReference type="GO" id="GO:0016020">
    <property type="term" value="C:membrane"/>
    <property type="evidence" value="ECO:0007669"/>
    <property type="project" value="UniProtKB-SubCell"/>
</dbReference>
<evidence type="ECO:0000259" key="9">
    <source>
        <dbReference type="Pfam" id="PF08263"/>
    </source>
</evidence>
<evidence type="ECO:0000256" key="2">
    <source>
        <dbReference type="ARBA" id="ARBA00022614"/>
    </source>
</evidence>
<comment type="caution">
    <text evidence="10">The sequence shown here is derived from an EMBL/GenBank/DDBJ whole genome shotgun (WGS) entry which is preliminary data.</text>
</comment>
<evidence type="ECO:0000313" key="11">
    <source>
        <dbReference type="Proteomes" id="UP000824120"/>
    </source>
</evidence>
<evidence type="ECO:0000256" key="8">
    <source>
        <dbReference type="ARBA" id="ARBA00023180"/>
    </source>
</evidence>
<dbReference type="OrthoDB" id="1111478at2759"/>
<gene>
    <name evidence="10" type="ORF">H5410_063742</name>
</gene>
<dbReference type="PANTHER" id="PTHR48061:SF12">
    <property type="entry name" value="DISEASE RESISTANCE LIKE PROTEIN"/>
    <property type="match status" value="1"/>
</dbReference>
<feature type="non-terminal residue" evidence="10">
    <location>
        <position position="1"/>
    </location>
</feature>
<dbReference type="PANTHER" id="PTHR48061">
    <property type="entry name" value="LEUCINE-RICH REPEAT RECEPTOR PROTEIN KINASE EMS1-LIKE-RELATED"/>
    <property type="match status" value="1"/>
</dbReference>
<evidence type="ECO:0000256" key="4">
    <source>
        <dbReference type="ARBA" id="ARBA00022729"/>
    </source>
</evidence>
<keyword evidence="4" id="KW-0732">Signal</keyword>
<keyword evidence="6" id="KW-1133">Transmembrane helix</keyword>
<evidence type="ECO:0000256" key="7">
    <source>
        <dbReference type="ARBA" id="ARBA00023136"/>
    </source>
</evidence>
<evidence type="ECO:0000256" key="5">
    <source>
        <dbReference type="ARBA" id="ARBA00022737"/>
    </source>
</evidence>
<keyword evidence="11" id="KW-1185">Reference proteome</keyword>
<keyword evidence="7" id="KW-0472">Membrane</keyword>
<accession>A0A9J5WG85</accession>